<accession>A0ABX0TBM5</accession>
<keyword evidence="2" id="KW-1133">Transmembrane helix</keyword>
<dbReference type="RefSeq" id="WP_166781283.1">
    <property type="nucleotide sequence ID" value="NZ_JAAOYO010000004.1"/>
</dbReference>
<protein>
    <submittedName>
        <fullName evidence="3">Uncharacterized protein</fullName>
    </submittedName>
</protein>
<feature type="region of interest" description="Disordered" evidence="1">
    <location>
        <begin position="102"/>
        <end position="123"/>
    </location>
</feature>
<evidence type="ECO:0000313" key="4">
    <source>
        <dbReference type="Proteomes" id="UP001318300"/>
    </source>
</evidence>
<keyword evidence="2" id="KW-0472">Membrane</keyword>
<proteinExistence type="predicted"/>
<evidence type="ECO:0000256" key="2">
    <source>
        <dbReference type="SAM" id="Phobius"/>
    </source>
</evidence>
<evidence type="ECO:0000313" key="3">
    <source>
        <dbReference type="EMBL" id="NII42308.1"/>
    </source>
</evidence>
<gene>
    <name evidence="3" type="ORF">E9228_002966</name>
</gene>
<dbReference type="Proteomes" id="UP001318300">
    <property type="component" value="Unassembled WGS sequence"/>
</dbReference>
<dbReference type="EMBL" id="JAAOYO010000004">
    <property type="protein sequence ID" value="NII42308.1"/>
    <property type="molecule type" value="Genomic_DNA"/>
</dbReference>
<keyword evidence="4" id="KW-1185">Reference proteome</keyword>
<organism evidence="3 4">
    <name type="scientific">Curtobacterium salicis</name>
    <dbReference type="NCBI Taxonomy" id="1779862"/>
    <lineage>
        <taxon>Bacteria</taxon>
        <taxon>Bacillati</taxon>
        <taxon>Actinomycetota</taxon>
        <taxon>Actinomycetes</taxon>
        <taxon>Micrococcales</taxon>
        <taxon>Microbacteriaceae</taxon>
        <taxon>Curtobacterium</taxon>
    </lineage>
</organism>
<sequence>MSDAVLIALITASGGSVGAVLLFVQRRLPPRPASARDVAITEVWTELRAVREDLDTVIRERDAEHLMVTILTDSNDALTAAVERTKPPIVFTAIEQQKIDRARAARQARDDSAWPTGARPTTA</sequence>
<evidence type="ECO:0000256" key="1">
    <source>
        <dbReference type="SAM" id="MobiDB-lite"/>
    </source>
</evidence>
<keyword evidence="2" id="KW-0812">Transmembrane</keyword>
<feature type="transmembrane region" description="Helical" evidence="2">
    <location>
        <begin position="6"/>
        <end position="24"/>
    </location>
</feature>
<reference evidence="3 4" key="1">
    <citation type="submission" date="2020-03" db="EMBL/GenBank/DDBJ databases">
        <title>Above-ground endophytic microbial communities from plants in different locations in the United States.</title>
        <authorList>
            <person name="Frank C."/>
        </authorList>
    </citation>
    <scope>NUCLEOTIDE SEQUENCE [LARGE SCALE GENOMIC DNA]</scope>
    <source>
        <strain evidence="3 4">WW7</strain>
    </source>
</reference>
<name>A0ABX0TBM5_9MICO</name>
<comment type="caution">
    <text evidence="3">The sequence shown here is derived from an EMBL/GenBank/DDBJ whole genome shotgun (WGS) entry which is preliminary data.</text>
</comment>
<feature type="compositionally biased region" description="Basic and acidic residues" evidence="1">
    <location>
        <begin position="102"/>
        <end position="112"/>
    </location>
</feature>